<reference evidence="2" key="1">
    <citation type="journal article" date="2014" name="Int. J. Syst. Evol. Microbiol.">
        <title>Complete genome sequence of Corynebacterium casei LMG S-19264T (=DSM 44701T), isolated from a smear-ripened cheese.</title>
        <authorList>
            <consortium name="US DOE Joint Genome Institute (JGI-PGF)"/>
            <person name="Walter F."/>
            <person name="Albersmeier A."/>
            <person name="Kalinowski J."/>
            <person name="Ruckert C."/>
        </authorList>
    </citation>
    <scope>NUCLEOTIDE SEQUENCE</scope>
    <source>
        <strain evidence="2">JCM 4633</strain>
    </source>
</reference>
<evidence type="ECO:0000313" key="3">
    <source>
        <dbReference type="Proteomes" id="UP000646244"/>
    </source>
</evidence>
<dbReference type="InterPro" id="IPR012296">
    <property type="entry name" value="Nuclease_put_TT1808"/>
</dbReference>
<sequence>MAVKHDFLRETVERLAAEYEGLKIEVVGDRIIMTPQSSVQSWTIFDVQTAAVAAGIDKQRLLSDVEFKFPGEPERCPDVAIVEEGATEPWSHEDLLAAIEVVSSKNDRNDYAIKTRQYAHFGVPLYLIIDPFRGECDLLTQPKGDLYAHREQYKYGDTIPLQLADGSTVDIPTDTFKRRS</sequence>
<dbReference type="RefSeq" id="WP_190108953.1">
    <property type="nucleotide sequence ID" value="NZ_BMVB01000004.1"/>
</dbReference>
<dbReference type="AlphaFoldDB" id="A0A918TEA1"/>
<dbReference type="Pfam" id="PF05685">
    <property type="entry name" value="Uma2"/>
    <property type="match status" value="1"/>
</dbReference>
<evidence type="ECO:0000259" key="1">
    <source>
        <dbReference type="Pfam" id="PF05685"/>
    </source>
</evidence>
<dbReference type="PANTHER" id="PTHR35400">
    <property type="entry name" value="SLR1083 PROTEIN"/>
    <property type="match status" value="1"/>
</dbReference>
<accession>A0A918TEA1</accession>
<name>A0A918TEA1_STRCJ</name>
<dbReference type="Proteomes" id="UP000646244">
    <property type="component" value="Unassembled WGS sequence"/>
</dbReference>
<dbReference type="InterPro" id="IPR008538">
    <property type="entry name" value="Uma2"/>
</dbReference>
<dbReference type="CDD" id="cd06260">
    <property type="entry name" value="DUF820-like"/>
    <property type="match status" value="1"/>
</dbReference>
<dbReference type="EMBL" id="BMVB01000004">
    <property type="protein sequence ID" value="GHC42237.1"/>
    <property type="molecule type" value="Genomic_DNA"/>
</dbReference>
<proteinExistence type="predicted"/>
<reference evidence="2" key="2">
    <citation type="submission" date="2020-09" db="EMBL/GenBank/DDBJ databases">
        <authorList>
            <person name="Sun Q."/>
            <person name="Ohkuma M."/>
        </authorList>
    </citation>
    <scope>NUCLEOTIDE SEQUENCE</scope>
    <source>
        <strain evidence="2">JCM 4633</strain>
    </source>
</reference>
<organism evidence="2 3">
    <name type="scientific">Streptomyces cinnamoneus</name>
    <name type="common">Streptoverticillium cinnamoneum</name>
    <dbReference type="NCBI Taxonomy" id="53446"/>
    <lineage>
        <taxon>Bacteria</taxon>
        <taxon>Bacillati</taxon>
        <taxon>Actinomycetota</taxon>
        <taxon>Actinomycetes</taxon>
        <taxon>Kitasatosporales</taxon>
        <taxon>Streptomycetaceae</taxon>
        <taxon>Streptomyces</taxon>
        <taxon>Streptomyces cinnamoneus group</taxon>
    </lineage>
</organism>
<evidence type="ECO:0000313" key="2">
    <source>
        <dbReference type="EMBL" id="GHC42237.1"/>
    </source>
</evidence>
<dbReference type="Gene3D" id="3.90.1570.10">
    <property type="entry name" value="tt1808, chain A"/>
    <property type="match status" value="1"/>
</dbReference>
<feature type="domain" description="Putative restriction endonuclease" evidence="1">
    <location>
        <begin position="10"/>
        <end position="162"/>
    </location>
</feature>
<gene>
    <name evidence="2" type="ORF">GCM10010507_15990</name>
</gene>
<dbReference type="InterPro" id="IPR011335">
    <property type="entry name" value="Restrct_endonuc-II-like"/>
</dbReference>
<dbReference type="PANTHER" id="PTHR35400:SF3">
    <property type="entry name" value="SLL1072 PROTEIN"/>
    <property type="match status" value="1"/>
</dbReference>
<dbReference type="SUPFAM" id="SSF52980">
    <property type="entry name" value="Restriction endonuclease-like"/>
    <property type="match status" value="1"/>
</dbReference>
<protein>
    <recommendedName>
        <fullName evidence="1">Putative restriction endonuclease domain-containing protein</fullName>
    </recommendedName>
</protein>
<comment type="caution">
    <text evidence="2">The sequence shown here is derived from an EMBL/GenBank/DDBJ whole genome shotgun (WGS) entry which is preliminary data.</text>
</comment>